<comment type="subcellular location">
    <subcellularLocation>
        <location evidence="1">Cell envelope</location>
    </subcellularLocation>
</comment>
<dbReference type="Gene3D" id="3.90.76.10">
    <property type="entry name" value="Dipeptide-binding Protein, Domain 1"/>
    <property type="match status" value="1"/>
</dbReference>
<evidence type="ECO:0000256" key="1">
    <source>
        <dbReference type="ARBA" id="ARBA00004196"/>
    </source>
</evidence>
<dbReference type="KEGG" id="mcau:MIT9_P0464"/>
<dbReference type="Gene3D" id="3.10.105.10">
    <property type="entry name" value="Dipeptide-binding Protein, Domain 3"/>
    <property type="match status" value="1"/>
</dbReference>
<keyword evidence="5" id="KW-0472">Membrane</keyword>
<name>A0AAU9C608_9GAMM</name>
<dbReference type="Proteomes" id="UP001321825">
    <property type="component" value="Chromosome"/>
</dbReference>
<dbReference type="CDD" id="cd08505">
    <property type="entry name" value="PBP2_NikA_DppA_OppA_like_18"/>
    <property type="match status" value="1"/>
</dbReference>
<dbReference type="GO" id="GO:0043190">
    <property type="term" value="C:ATP-binding cassette (ABC) transporter complex"/>
    <property type="evidence" value="ECO:0007669"/>
    <property type="project" value="InterPro"/>
</dbReference>
<keyword evidence="5" id="KW-1133">Transmembrane helix</keyword>
<evidence type="ECO:0000313" key="7">
    <source>
        <dbReference type="EMBL" id="BCX80886.1"/>
    </source>
</evidence>
<dbReference type="InterPro" id="IPR039424">
    <property type="entry name" value="SBP_5"/>
</dbReference>
<evidence type="ECO:0000313" key="8">
    <source>
        <dbReference type="Proteomes" id="UP001321825"/>
    </source>
</evidence>
<protein>
    <submittedName>
        <fullName evidence="7">Oligopeptide transport system substrate-binding protein</fullName>
    </submittedName>
</protein>
<dbReference type="SUPFAM" id="SSF53850">
    <property type="entry name" value="Periplasmic binding protein-like II"/>
    <property type="match status" value="1"/>
</dbReference>
<dbReference type="InterPro" id="IPR000914">
    <property type="entry name" value="SBP_5_dom"/>
</dbReference>
<dbReference type="EMBL" id="AP024714">
    <property type="protein sequence ID" value="BCX80886.1"/>
    <property type="molecule type" value="Genomic_DNA"/>
</dbReference>
<dbReference type="Pfam" id="PF00496">
    <property type="entry name" value="SBP_bac_5"/>
    <property type="match status" value="1"/>
</dbReference>
<dbReference type="Gene3D" id="3.40.190.10">
    <property type="entry name" value="Periplasmic binding protein-like II"/>
    <property type="match status" value="1"/>
</dbReference>
<evidence type="ECO:0000256" key="4">
    <source>
        <dbReference type="ARBA" id="ARBA00022729"/>
    </source>
</evidence>
<dbReference type="AlphaFoldDB" id="A0AAU9C608"/>
<evidence type="ECO:0000256" key="2">
    <source>
        <dbReference type="ARBA" id="ARBA00005695"/>
    </source>
</evidence>
<feature type="transmembrane region" description="Helical" evidence="5">
    <location>
        <begin position="686"/>
        <end position="706"/>
    </location>
</feature>
<keyword evidence="4" id="KW-0732">Signal</keyword>
<proteinExistence type="inferred from homology"/>
<evidence type="ECO:0000256" key="3">
    <source>
        <dbReference type="ARBA" id="ARBA00022448"/>
    </source>
</evidence>
<dbReference type="PANTHER" id="PTHR30290">
    <property type="entry name" value="PERIPLASMIC BINDING COMPONENT OF ABC TRANSPORTER"/>
    <property type="match status" value="1"/>
</dbReference>
<evidence type="ECO:0000259" key="6">
    <source>
        <dbReference type="Pfam" id="PF00496"/>
    </source>
</evidence>
<reference evidence="8" key="1">
    <citation type="journal article" date="2024" name="Int. J. Syst. Evol. Microbiol.">
        <title>Methylomarinovum tepidoasis sp. nov., a moderately thermophilic methanotroph of the family Methylothermaceae isolated from a deep-sea hydrothermal field.</title>
        <authorList>
            <person name="Hirayama H."/>
            <person name="Takaki Y."/>
            <person name="Abe M."/>
            <person name="Miyazaki M."/>
            <person name="Uematsu K."/>
            <person name="Matsui Y."/>
            <person name="Takai K."/>
        </authorList>
    </citation>
    <scope>NUCLEOTIDE SEQUENCE [LARGE SCALE GENOMIC DNA]</scope>
    <source>
        <strain evidence="8">IT-9</strain>
    </source>
</reference>
<comment type="similarity">
    <text evidence="2">Belongs to the bacterial solute-binding protein 5 family.</text>
</comment>
<accession>A0AAU9C608</accession>
<dbReference type="GO" id="GO:0030288">
    <property type="term" value="C:outer membrane-bounded periplasmic space"/>
    <property type="evidence" value="ECO:0007669"/>
    <property type="project" value="UniProtKB-ARBA"/>
</dbReference>
<gene>
    <name evidence="7" type="ORF">MIT9_P0464</name>
</gene>
<organism evidence="7 8">
    <name type="scientific">Methylomarinovum caldicuralii</name>
    <dbReference type="NCBI Taxonomy" id="438856"/>
    <lineage>
        <taxon>Bacteria</taxon>
        <taxon>Pseudomonadati</taxon>
        <taxon>Pseudomonadota</taxon>
        <taxon>Gammaproteobacteria</taxon>
        <taxon>Methylococcales</taxon>
        <taxon>Methylothermaceae</taxon>
        <taxon>Methylomarinovum</taxon>
    </lineage>
</organism>
<feature type="domain" description="Solute-binding protein family 5" evidence="6">
    <location>
        <begin position="166"/>
        <end position="587"/>
    </location>
</feature>
<dbReference type="PIRSF" id="PIRSF002741">
    <property type="entry name" value="MppA"/>
    <property type="match status" value="1"/>
</dbReference>
<dbReference type="PANTHER" id="PTHR30290:SF10">
    <property type="entry name" value="PERIPLASMIC OLIGOPEPTIDE-BINDING PROTEIN-RELATED"/>
    <property type="match status" value="1"/>
</dbReference>
<dbReference type="InterPro" id="IPR030678">
    <property type="entry name" value="Peptide/Ni-bd"/>
</dbReference>
<sequence length="717" mass="82250">MKLTHLLLLALWIIAALGCQGPLNDPYPARERRANIFYTSFSERPKHLDPAVAYSSDEYRLIAQIYEPPLQYHYLKRPYTLVPLAASELPQVRYFDAAGRELPADTPAPRIAYSEWRIHIRPGMRYQPHPAFARDAEGRLRYRHLSEADLEDIASPADFPHQASREVTAEDFVYQIKRLVHPQIHSPIAGLMQTHIVGLKDFARAMRQRYEREKPAGFFDVRPYGIEGVKVVDRYTYTIRIHGKYPQFKYWLAMPFFAPMPWEADVFYHQRPLIERNLTLDWFPVGSGPYLLLENNPNRRMVLARNPNFHGETYPAAGEAGDAARGLLADAGRPLPFIDRIHYIRERESIPAWNKFLQGYYEGSGIGSDSFEQAIRFSSGGQAELTPAMQAKGIQLRTAVAPSIFYLGFNLLDPVVGGLDESHRKLRQALSIAIDYEEYIAIFANGRGIPAQGVLPPGIFGYRPGPEGINPYVYRWQDGRPVRKPIAEAKRLLAEAGFPNGRDPKTGAPLLLYFDVPGGGPDDKARLNWYRKQFAKLGIQLVVRATDYNRFQEKMRTGAAQIFTWGWNADYPDPENFFFLLYGPNGKVKYGGENAANYANPEFDRLFERMRAMDDGPERQALIDRMQDIVRRDAPWVFGFHPKNFALYHQWLYNLKPNLMANNTVKYLRLNPDLRAGLRARWNRPLWWPLLVLLAGLALAVIPAWLRYRKRMQATAL</sequence>
<dbReference type="GO" id="GO:1904680">
    <property type="term" value="F:peptide transmembrane transporter activity"/>
    <property type="evidence" value="ECO:0007669"/>
    <property type="project" value="TreeGrafter"/>
</dbReference>
<dbReference type="PROSITE" id="PS51257">
    <property type="entry name" value="PROKAR_LIPOPROTEIN"/>
    <property type="match status" value="1"/>
</dbReference>
<keyword evidence="3" id="KW-0813">Transport</keyword>
<keyword evidence="8" id="KW-1185">Reference proteome</keyword>
<dbReference type="GO" id="GO:0015833">
    <property type="term" value="P:peptide transport"/>
    <property type="evidence" value="ECO:0007669"/>
    <property type="project" value="TreeGrafter"/>
</dbReference>
<evidence type="ECO:0000256" key="5">
    <source>
        <dbReference type="SAM" id="Phobius"/>
    </source>
</evidence>
<dbReference type="RefSeq" id="WP_317705834.1">
    <property type="nucleotide sequence ID" value="NZ_AP024714.1"/>
</dbReference>
<keyword evidence="5" id="KW-0812">Transmembrane</keyword>